<comment type="subcellular location">
    <subcellularLocation>
        <location evidence="6">Cytoplasm</location>
    </subcellularLocation>
</comment>
<keyword evidence="2 6" id="KW-0805">Transcription regulation</keyword>
<evidence type="ECO:0000313" key="9">
    <source>
        <dbReference type="Proteomes" id="UP001232445"/>
    </source>
</evidence>
<proteinExistence type="inferred from homology"/>
<dbReference type="InterPro" id="IPR013325">
    <property type="entry name" value="RNA_pol_sigma_r2"/>
</dbReference>
<organism evidence="8 9">
    <name type="scientific">Caldalkalibacillus uzonensis</name>
    <dbReference type="NCBI Taxonomy" id="353224"/>
    <lineage>
        <taxon>Bacteria</taxon>
        <taxon>Bacillati</taxon>
        <taxon>Bacillota</taxon>
        <taxon>Bacilli</taxon>
        <taxon>Bacillales</taxon>
        <taxon>Bacillaceae</taxon>
        <taxon>Caldalkalibacillus</taxon>
    </lineage>
</organism>
<evidence type="ECO:0000256" key="1">
    <source>
        <dbReference type="ARBA" id="ARBA00022490"/>
    </source>
</evidence>
<evidence type="ECO:0000256" key="4">
    <source>
        <dbReference type="ARBA" id="ARBA00023125"/>
    </source>
</evidence>
<dbReference type="Proteomes" id="UP001232445">
    <property type="component" value="Unassembled WGS sequence"/>
</dbReference>
<feature type="short sequence motif" description="Polymerase core binding" evidence="6">
    <location>
        <begin position="66"/>
        <end position="79"/>
    </location>
</feature>
<evidence type="ECO:0000256" key="3">
    <source>
        <dbReference type="ARBA" id="ARBA00023082"/>
    </source>
</evidence>
<protein>
    <recommendedName>
        <fullName evidence="6">RNA polymerase sigma factor SigI</fullName>
    </recommendedName>
</protein>
<dbReference type="NCBIfam" id="TIGR02895">
    <property type="entry name" value="spore_sigI"/>
    <property type="match status" value="1"/>
</dbReference>
<dbReference type="EMBL" id="JAUSUQ010000003">
    <property type="protein sequence ID" value="MDQ0338246.1"/>
    <property type="molecule type" value="Genomic_DNA"/>
</dbReference>
<name>A0ABU0CPB1_9BACI</name>
<evidence type="ECO:0000256" key="6">
    <source>
        <dbReference type="HAMAP-Rule" id="MF_02064"/>
    </source>
</evidence>
<sequence>MLSMIVGKWLNKQSAVSIEESPAIEQLVQQAKVNIDMRNELISQYTPFMIKVASKVCKQYIDRSRDEYSIALEAFNEAIETYDEEQGSHFLSFAEMVIRRRVIDYIRKETRQTRDILLEQDSKDEEEQVESLAQINASISQYKEEMDRERRREEIQEYQLFLKKFDITFSDLVECCPKHIDARENAKQIAKILASKPELANYLLEKKQLPLKHLLKFVNCSRKTVERNRKYIIAMALIYIGQFECLRSYIEPEQVQGRKGG</sequence>
<comment type="activity regulation">
    <text evidence="6">Negatively regulated by the anti-sigma-I factor RsgI.</text>
</comment>
<gene>
    <name evidence="6" type="primary">sigI</name>
    <name evidence="8" type="ORF">J2S00_001030</name>
</gene>
<comment type="similarity">
    <text evidence="6">Belongs to the sigma-70 factor family. SigI subfamily.</text>
</comment>
<evidence type="ECO:0000313" key="8">
    <source>
        <dbReference type="EMBL" id="MDQ0338246.1"/>
    </source>
</evidence>
<evidence type="ECO:0000259" key="7">
    <source>
        <dbReference type="Pfam" id="PF04542"/>
    </source>
</evidence>
<dbReference type="InterPro" id="IPR007627">
    <property type="entry name" value="RNA_pol_sigma70_r2"/>
</dbReference>
<evidence type="ECO:0000256" key="2">
    <source>
        <dbReference type="ARBA" id="ARBA00023015"/>
    </source>
</evidence>
<accession>A0ABU0CPB1</accession>
<keyword evidence="4 6" id="KW-0238">DNA-binding</keyword>
<dbReference type="Pfam" id="PF04542">
    <property type="entry name" value="Sigma70_r2"/>
    <property type="match status" value="1"/>
</dbReference>
<comment type="subunit">
    <text evidence="6">Interacts with RsgI.</text>
</comment>
<dbReference type="PANTHER" id="PTHR30385:SF6">
    <property type="entry name" value="RNA POLYMERASE SIGMA FACTOR SIGI"/>
    <property type="match status" value="1"/>
</dbReference>
<dbReference type="InterPro" id="IPR014284">
    <property type="entry name" value="RNA_pol_sigma-70_dom"/>
</dbReference>
<evidence type="ECO:0000256" key="5">
    <source>
        <dbReference type="ARBA" id="ARBA00023163"/>
    </source>
</evidence>
<dbReference type="NCBIfam" id="TIGR02937">
    <property type="entry name" value="sigma70-ECF"/>
    <property type="match status" value="1"/>
</dbReference>
<dbReference type="Gene3D" id="1.10.1740.10">
    <property type="match status" value="1"/>
</dbReference>
<dbReference type="SUPFAM" id="SSF88946">
    <property type="entry name" value="Sigma2 domain of RNA polymerase sigma factors"/>
    <property type="match status" value="1"/>
</dbReference>
<dbReference type="PIRSF" id="PIRSF038953">
    <property type="entry name" value="SigI"/>
    <property type="match status" value="1"/>
</dbReference>
<keyword evidence="6" id="KW-0346">Stress response</keyword>
<feature type="domain" description="RNA polymerase sigma-70 region 2" evidence="7">
    <location>
        <begin position="41"/>
        <end position="111"/>
    </location>
</feature>
<dbReference type="InterPro" id="IPR014244">
    <property type="entry name" value="RNA_pol_sigma-I"/>
</dbReference>
<keyword evidence="1 6" id="KW-0963">Cytoplasm</keyword>
<comment type="caution">
    <text evidence="8">The sequence shown here is derived from an EMBL/GenBank/DDBJ whole genome shotgun (WGS) entry which is preliminary data.</text>
</comment>
<keyword evidence="9" id="KW-1185">Reference proteome</keyword>
<reference evidence="8 9" key="1">
    <citation type="submission" date="2023-07" db="EMBL/GenBank/DDBJ databases">
        <title>Genomic Encyclopedia of Type Strains, Phase IV (KMG-IV): sequencing the most valuable type-strain genomes for metagenomic binning, comparative biology and taxonomic classification.</title>
        <authorList>
            <person name="Goeker M."/>
        </authorList>
    </citation>
    <scope>NUCLEOTIDE SEQUENCE [LARGE SCALE GENOMIC DNA]</scope>
    <source>
        <strain evidence="8 9">DSM 17740</strain>
    </source>
</reference>
<feature type="DNA-binding region" description="H-T-H motif" evidence="6">
    <location>
        <begin position="211"/>
        <end position="230"/>
    </location>
</feature>
<keyword evidence="3 6" id="KW-0731">Sigma factor</keyword>
<dbReference type="PANTHER" id="PTHR30385">
    <property type="entry name" value="SIGMA FACTOR F FLAGELLAR"/>
    <property type="match status" value="1"/>
</dbReference>
<keyword evidence="5 6" id="KW-0804">Transcription</keyword>
<comment type="function">
    <text evidence="6">Sigma factors are initiation factors that promote the attachment of RNA polymerase to specific initiation sites and are then released.</text>
</comment>
<dbReference type="HAMAP" id="MF_02064">
    <property type="entry name" value="Sigma70_SigI"/>
    <property type="match status" value="1"/>
</dbReference>